<dbReference type="RefSeq" id="WP_237481612.1">
    <property type="nucleotide sequence ID" value="NZ_BAAAOQ010000025.1"/>
</dbReference>
<dbReference type="Pfam" id="PF20434">
    <property type="entry name" value="BD-FAE"/>
    <property type="match status" value="1"/>
</dbReference>
<dbReference type="InterPro" id="IPR049492">
    <property type="entry name" value="BD-FAE-like_dom"/>
</dbReference>
<evidence type="ECO:0000259" key="3">
    <source>
        <dbReference type="Pfam" id="PF20434"/>
    </source>
</evidence>
<evidence type="ECO:0000313" key="5">
    <source>
        <dbReference type="Proteomes" id="UP001501391"/>
    </source>
</evidence>
<proteinExistence type="predicted"/>
<reference evidence="4 5" key="1">
    <citation type="journal article" date="2019" name="Int. J. Syst. Evol. Microbiol.">
        <title>The Global Catalogue of Microorganisms (GCM) 10K type strain sequencing project: providing services to taxonomists for standard genome sequencing and annotation.</title>
        <authorList>
            <consortium name="The Broad Institute Genomics Platform"/>
            <consortium name="The Broad Institute Genome Sequencing Center for Infectious Disease"/>
            <person name="Wu L."/>
            <person name="Ma J."/>
        </authorList>
    </citation>
    <scope>NUCLEOTIDE SEQUENCE [LARGE SCALE GENOMIC DNA]</scope>
    <source>
        <strain evidence="4 5">JCM 14924</strain>
    </source>
</reference>
<organism evidence="4 5">
    <name type="scientific">Streptomyces bangladeshensis</name>
    <dbReference type="NCBI Taxonomy" id="295352"/>
    <lineage>
        <taxon>Bacteria</taxon>
        <taxon>Bacillati</taxon>
        <taxon>Actinomycetota</taxon>
        <taxon>Actinomycetes</taxon>
        <taxon>Kitasatosporales</taxon>
        <taxon>Streptomycetaceae</taxon>
        <taxon>Streptomyces</taxon>
    </lineage>
</organism>
<dbReference type="Gene3D" id="3.40.50.1820">
    <property type="entry name" value="alpha/beta hydrolase"/>
    <property type="match status" value="1"/>
</dbReference>
<dbReference type="InterPro" id="IPR050300">
    <property type="entry name" value="GDXG_lipolytic_enzyme"/>
</dbReference>
<dbReference type="EMBL" id="BAAAOQ010000025">
    <property type="protein sequence ID" value="GAA2202817.1"/>
    <property type="molecule type" value="Genomic_DNA"/>
</dbReference>
<dbReference type="PANTHER" id="PTHR48081:SF13">
    <property type="entry name" value="ALPHA_BETA HYDROLASE"/>
    <property type="match status" value="1"/>
</dbReference>
<name>A0ABN3C1E6_9ACTN</name>
<keyword evidence="1 4" id="KW-0378">Hydrolase</keyword>
<dbReference type="SUPFAM" id="SSF53474">
    <property type="entry name" value="alpha/beta-Hydrolases"/>
    <property type="match status" value="1"/>
</dbReference>
<evidence type="ECO:0000256" key="1">
    <source>
        <dbReference type="ARBA" id="ARBA00022801"/>
    </source>
</evidence>
<feature type="domain" description="BD-FAE-like" evidence="3">
    <location>
        <begin position="60"/>
        <end position="269"/>
    </location>
</feature>
<feature type="compositionally biased region" description="Basic and acidic residues" evidence="2">
    <location>
        <begin position="1"/>
        <end position="17"/>
    </location>
</feature>
<protein>
    <submittedName>
        <fullName evidence="4">Alpha/beta hydrolase</fullName>
    </submittedName>
</protein>
<gene>
    <name evidence="4" type="ORF">GCM10009787_63330</name>
</gene>
<accession>A0ABN3C1E6</accession>
<dbReference type="Proteomes" id="UP001501391">
    <property type="component" value="Unassembled WGS sequence"/>
</dbReference>
<dbReference type="GO" id="GO:0016787">
    <property type="term" value="F:hydrolase activity"/>
    <property type="evidence" value="ECO:0007669"/>
    <property type="project" value="UniProtKB-KW"/>
</dbReference>
<sequence>MTERAVPDRHRGPDFPRELLAPPDPVRLPLPAPARPAPGVRLLRGAVYAVPDGSRPLEADLWLPEPARGPVPVVVFVHGGGWRTGLRDDLGPRFRHWRPGPFARLARSGPAVVCPDYRLSGEARHPAQLDDLRALLTWLRDRAGDLGLDPERVVLWGESAGGHLAALTALTTPQGPGGAATVRGCVTWYAPTDLTRLADDHAPGRFDPYDPATFEALLLGAAPAAAPGPARDASPALRVTPQAPPFLVLHGTGDELVPCAQSERLTAALRAARVPVDHVRVAGANHLWAGLAEEEVERCFDRTAAFVARHCAGG</sequence>
<evidence type="ECO:0000256" key="2">
    <source>
        <dbReference type="SAM" id="MobiDB-lite"/>
    </source>
</evidence>
<comment type="caution">
    <text evidence="4">The sequence shown here is derived from an EMBL/GenBank/DDBJ whole genome shotgun (WGS) entry which is preliminary data.</text>
</comment>
<dbReference type="PANTHER" id="PTHR48081">
    <property type="entry name" value="AB HYDROLASE SUPERFAMILY PROTEIN C4A8.06C"/>
    <property type="match status" value="1"/>
</dbReference>
<keyword evidence="5" id="KW-1185">Reference proteome</keyword>
<evidence type="ECO:0000313" key="4">
    <source>
        <dbReference type="EMBL" id="GAA2202817.1"/>
    </source>
</evidence>
<feature type="region of interest" description="Disordered" evidence="2">
    <location>
        <begin position="1"/>
        <end position="28"/>
    </location>
</feature>
<dbReference type="InterPro" id="IPR029058">
    <property type="entry name" value="AB_hydrolase_fold"/>
</dbReference>